<dbReference type="Proteomes" id="UP000315751">
    <property type="component" value="Unassembled WGS sequence"/>
</dbReference>
<name>A0A560H4P5_9PROT</name>
<accession>A0A560H4P5</accession>
<keyword evidence="2" id="KW-1185">Reference proteome</keyword>
<gene>
    <name evidence="1" type="ORF">FBZ90_108145</name>
</gene>
<reference evidence="1 2" key="1">
    <citation type="submission" date="2019-06" db="EMBL/GenBank/DDBJ databases">
        <title>Genomic Encyclopedia of Type Strains, Phase IV (KMG-V): Genome sequencing to study the core and pangenomes of soil and plant-associated prokaryotes.</title>
        <authorList>
            <person name="Whitman W."/>
        </authorList>
    </citation>
    <scope>NUCLEOTIDE SEQUENCE [LARGE SCALE GENOMIC DNA]</scope>
    <source>
        <strain evidence="1 2">BR 11622</strain>
    </source>
</reference>
<comment type="caution">
    <text evidence="1">The sequence shown here is derived from an EMBL/GenBank/DDBJ whole genome shotgun (WGS) entry which is preliminary data.</text>
</comment>
<sequence length="71" mass="8056">MTGEEATIILEDLVRLYVNDTHKRQELLAILALDLPSPPVRGLLNDIYINLSDPIAPEDRDRIADLIHYFG</sequence>
<proteinExistence type="predicted"/>
<dbReference type="AlphaFoldDB" id="A0A560H4P5"/>
<evidence type="ECO:0000313" key="2">
    <source>
        <dbReference type="Proteomes" id="UP000315751"/>
    </source>
</evidence>
<evidence type="ECO:0000313" key="1">
    <source>
        <dbReference type="EMBL" id="TWB41121.1"/>
    </source>
</evidence>
<dbReference type="EMBL" id="VITR01000008">
    <property type="protein sequence ID" value="TWB41121.1"/>
    <property type="molecule type" value="Genomic_DNA"/>
</dbReference>
<protein>
    <submittedName>
        <fullName evidence="1">Uncharacterized protein</fullName>
    </submittedName>
</protein>
<dbReference type="RefSeq" id="WP_145733506.1">
    <property type="nucleotide sequence ID" value="NZ_VITR01000008.1"/>
</dbReference>
<organism evidence="1 2">
    <name type="scientific">Nitrospirillum amazonense</name>
    <dbReference type="NCBI Taxonomy" id="28077"/>
    <lineage>
        <taxon>Bacteria</taxon>
        <taxon>Pseudomonadati</taxon>
        <taxon>Pseudomonadota</taxon>
        <taxon>Alphaproteobacteria</taxon>
        <taxon>Rhodospirillales</taxon>
        <taxon>Azospirillaceae</taxon>
        <taxon>Nitrospirillum</taxon>
    </lineage>
</organism>